<dbReference type="Pfam" id="PF00561">
    <property type="entry name" value="Abhydrolase_1"/>
    <property type="match status" value="1"/>
</dbReference>
<dbReference type="SUPFAM" id="SSF53474">
    <property type="entry name" value="alpha/beta-Hydrolases"/>
    <property type="match status" value="1"/>
</dbReference>
<keyword evidence="3" id="KW-1185">Reference proteome</keyword>
<evidence type="ECO:0000313" key="2">
    <source>
        <dbReference type="EMBL" id="MCT9001369.1"/>
    </source>
</evidence>
<evidence type="ECO:0000313" key="3">
    <source>
        <dbReference type="Proteomes" id="UP001300496"/>
    </source>
</evidence>
<dbReference type="Gene3D" id="3.40.50.1820">
    <property type="entry name" value="alpha/beta hydrolase"/>
    <property type="match status" value="1"/>
</dbReference>
<dbReference type="RefSeq" id="WP_261605915.1">
    <property type="nucleotide sequence ID" value="NZ_JAODOR010000004.1"/>
</dbReference>
<dbReference type="Proteomes" id="UP001300496">
    <property type="component" value="Unassembled WGS sequence"/>
</dbReference>
<dbReference type="PANTHER" id="PTHR43433:SF5">
    <property type="entry name" value="AB HYDROLASE-1 DOMAIN-CONTAINING PROTEIN"/>
    <property type="match status" value="1"/>
</dbReference>
<sequence>MTQERQTFEPDGRAVAYIDEGSGPAVVLLPAAGLDFAYLGTLASILVEEDFRVVRIGSRSAGTATMHDLAHDVVDVLTELGIGDAWIGGHAFGGAVARTVALDHHDRVNGILLLGVEAGTTVDRSAALTAVFGEDYAPDAALEERQVAALLSTPTPEWATIAPDTPTLVIQGSADEITPADNGFALQASAPALVSVKSVEGAGHLFVLTHPGETSWFIEDYLDWD</sequence>
<dbReference type="InterPro" id="IPR029058">
    <property type="entry name" value="AB_hydrolase_fold"/>
</dbReference>
<dbReference type="InterPro" id="IPR050471">
    <property type="entry name" value="AB_hydrolase"/>
</dbReference>
<reference evidence="2 3" key="1">
    <citation type="journal article" date="2024" name="Int. J. Syst. Evol. Microbiol.">
        <title>Microbacterium memoriense sp. nov., a member of the Actinomycetota from marine beach sediment of the north coast of Portugal.</title>
        <authorList>
            <person name="Santos J.D.N.D."/>
            <person name="Klimek D."/>
            <person name="Calusinska M."/>
            <person name="Lobo-da-Cunha A."/>
            <person name="Catita J."/>
            <person name="Goncalves H."/>
            <person name="Gonzalez I."/>
            <person name="Lage O.M."/>
        </authorList>
    </citation>
    <scope>NUCLEOTIDE SEQUENCE [LARGE SCALE GENOMIC DNA]</scope>
    <source>
        <strain evidence="2 3">PMIC_1C1B</strain>
    </source>
</reference>
<dbReference type="EMBL" id="JAODOR010000004">
    <property type="protein sequence ID" value="MCT9001369.1"/>
    <property type="molecule type" value="Genomic_DNA"/>
</dbReference>
<dbReference type="PANTHER" id="PTHR43433">
    <property type="entry name" value="HYDROLASE, ALPHA/BETA FOLD FAMILY PROTEIN"/>
    <property type="match status" value="1"/>
</dbReference>
<organism evidence="2 3">
    <name type="scientific">Microbacterium memoriense</name>
    <dbReference type="NCBI Taxonomy" id="2978350"/>
    <lineage>
        <taxon>Bacteria</taxon>
        <taxon>Bacillati</taxon>
        <taxon>Actinomycetota</taxon>
        <taxon>Actinomycetes</taxon>
        <taxon>Micrococcales</taxon>
        <taxon>Microbacteriaceae</taxon>
        <taxon>Microbacterium</taxon>
    </lineage>
</organism>
<name>A0ABT2P9S3_9MICO</name>
<proteinExistence type="predicted"/>
<keyword evidence="2" id="KW-0378">Hydrolase</keyword>
<dbReference type="InterPro" id="IPR000073">
    <property type="entry name" value="AB_hydrolase_1"/>
</dbReference>
<protein>
    <submittedName>
        <fullName evidence="2">Alpha/beta hydrolase</fullName>
    </submittedName>
</protein>
<comment type="caution">
    <text evidence="2">The sequence shown here is derived from an EMBL/GenBank/DDBJ whole genome shotgun (WGS) entry which is preliminary data.</text>
</comment>
<gene>
    <name evidence="2" type="ORF">N4R40_03170</name>
</gene>
<evidence type="ECO:0000259" key="1">
    <source>
        <dbReference type="Pfam" id="PF00561"/>
    </source>
</evidence>
<feature type="domain" description="AB hydrolase-1" evidence="1">
    <location>
        <begin position="64"/>
        <end position="128"/>
    </location>
</feature>
<accession>A0ABT2P9S3</accession>
<dbReference type="GO" id="GO:0016787">
    <property type="term" value="F:hydrolase activity"/>
    <property type="evidence" value="ECO:0007669"/>
    <property type="project" value="UniProtKB-KW"/>
</dbReference>